<dbReference type="AlphaFoldDB" id="A0A7J8U7C5"/>
<dbReference type="NCBIfam" id="TIGR00756">
    <property type="entry name" value="PPR"/>
    <property type="match status" value="1"/>
</dbReference>
<dbReference type="Gene3D" id="1.25.40.10">
    <property type="entry name" value="Tetratricopeptide repeat domain"/>
    <property type="match status" value="1"/>
</dbReference>
<sequence>MEERGFEPNIVAYNTVIDCLRNKGSLNEALNLFSHVTVKGVRPNIVTYNRYLLNGFLNN</sequence>
<evidence type="ECO:0008006" key="6">
    <source>
        <dbReference type="Google" id="ProtNLM"/>
    </source>
</evidence>
<dbReference type="PANTHER" id="PTHR47941">
    <property type="entry name" value="PENTATRICOPEPTIDE REPEAT-CONTAINING PROTEIN 3, MITOCHONDRIAL"/>
    <property type="match status" value="1"/>
</dbReference>
<dbReference type="Pfam" id="PF13041">
    <property type="entry name" value="PPR_2"/>
    <property type="match status" value="1"/>
</dbReference>
<evidence type="ECO:0000313" key="5">
    <source>
        <dbReference type="Proteomes" id="UP000593573"/>
    </source>
</evidence>
<dbReference type="PROSITE" id="PS51375">
    <property type="entry name" value="PPR"/>
    <property type="match status" value="1"/>
</dbReference>
<proteinExistence type="inferred from homology"/>
<feature type="repeat" description="PPR" evidence="3">
    <location>
        <begin position="9"/>
        <end position="43"/>
    </location>
</feature>
<comment type="similarity">
    <text evidence="1">Belongs to the PPR family. P subfamily.</text>
</comment>
<evidence type="ECO:0000256" key="3">
    <source>
        <dbReference type="PROSITE-ProRule" id="PRU00708"/>
    </source>
</evidence>
<dbReference type="InterPro" id="IPR002885">
    <property type="entry name" value="PPR_rpt"/>
</dbReference>
<name>A0A7J8U7C5_9ROSI</name>
<dbReference type="InterPro" id="IPR011990">
    <property type="entry name" value="TPR-like_helical_dom_sf"/>
</dbReference>
<reference evidence="4 5" key="1">
    <citation type="journal article" date="2019" name="Genome Biol. Evol.">
        <title>Insights into the evolution of the New World diploid cottons (Gossypium, subgenus Houzingenia) based on genome sequencing.</title>
        <authorList>
            <person name="Grover C.E."/>
            <person name="Arick M.A. 2nd"/>
            <person name="Thrash A."/>
            <person name="Conover J.L."/>
            <person name="Sanders W.S."/>
            <person name="Peterson D.G."/>
            <person name="Frelichowski J.E."/>
            <person name="Scheffler J.A."/>
            <person name="Scheffler B.E."/>
            <person name="Wendel J.F."/>
        </authorList>
    </citation>
    <scope>NUCLEOTIDE SEQUENCE [LARGE SCALE GENOMIC DNA]</scope>
    <source>
        <strain evidence="4">57</strain>
        <tissue evidence="4">Leaf</tissue>
    </source>
</reference>
<keyword evidence="5" id="KW-1185">Reference proteome</keyword>
<accession>A0A7J8U7C5</accession>
<keyword evidence="2" id="KW-0677">Repeat</keyword>
<evidence type="ECO:0000256" key="2">
    <source>
        <dbReference type="ARBA" id="ARBA00022737"/>
    </source>
</evidence>
<dbReference type="EMBL" id="JABFAB010000004">
    <property type="protein sequence ID" value="MBA0646229.1"/>
    <property type="molecule type" value="Genomic_DNA"/>
</dbReference>
<evidence type="ECO:0000256" key="1">
    <source>
        <dbReference type="ARBA" id="ARBA00007626"/>
    </source>
</evidence>
<gene>
    <name evidence="4" type="ORF">Goklo_014208</name>
</gene>
<organism evidence="4 5">
    <name type="scientific">Gossypium klotzschianum</name>
    <dbReference type="NCBI Taxonomy" id="34286"/>
    <lineage>
        <taxon>Eukaryota</taxon>
        <taxon>Viridiplantae</taxon>
        <taxon>Streptophyta</taxon>
        <taxon>Embryophyta</taxon>
        <taxon>Tracheophyta</taxon>
        <taxon>Spermatophyta</taxon>
        <taxon>Magnoliopsida</taxon>
        <taxon>eudicotyledons</taxon>
        <taxon>Gunneridae</taxon>
        <taxon>Pentapetalae</taxon>
        <taxon>rosids</taxon>
        <taxon>malvids</taxon>
        <taxon>Malvales</taxon>
        <taxon>Malvaceae</taxon>
        <taxon>Malvoideae</taxon>
        <taxon>Gossypium</taxon>
    </lineage>
</organism>
<comment type="caution">
    <text evidence="4">The sequence shown here is derived from an EMBL/GenBank/DDBJ whole genome shotgun (WGS) entry which is preliminary data.</text>
</comment>
<dbReference type="OrthoDB" id="998520at2759"/>
<protein>
    <recommendedName>
        <fullName evidence="6">Pentatricopeptide repeat-containing protein</fullName>
    </recommendedName>
</protein>
<evidence type="ECO:0000313" key="4">
    <source>
        <dbReference type="EMBL" id="MBA0646229.1"/>
    </source>
</evidence>
<dbReference type="Proteomes" id="UP000593573">
    <property type="component" value="Unassembled WGS sequence"/>
</dbReference>